<name>A0A0D0BG92_9AGAR</name>
<feature type="transmembrane region" description="Helical" evidence="1">
    <location>
        <begin position="233"/>
        <end position="253"/>
    </location>
</feature>
<accession>A0A0D0BG92</accession>
<evidence type="ECO:0000256" key="1">
    <source>
        <dbReference type="SAM" id="Phobius"/>
    </source>
</evidence>
<feature type="transmembrane region" description="Helical" evidence="1">
    <location>
        <begin position="148"/>
        <end position="166"/>
    </location>
</feature>
<dbReference type="OrthoDB" id="2744793at2759"/>
<keyword evidence="3" id="KW-1185">Reference proteome</keyword>
<feature type="transmembrane region" description="Helical" evidence="1">
    <location>
        <begin position="186"/>
        <end position="207"/>
    </location>
</feature>
<evidence type="ECO:0000313" key="3">
    <source>
        <dbReference type="Proteomes" id="UP000053593"/>
    </source>
</evidence>
<reference evidence="2 3" key="1">
    <citation type="submission" date="2014-04" db="EMBL/GenBank/DDBJ databases">
        <title>Evolutionary Origins and Diversification of the Mycorrhizal Mutualists.</title>
        <authorList>
            <consortium name="DOE Joint Genome Institute"/>
            <consortium name="Mycorrhizal Genomics Consortium"/>
            <person name="Kohler A."/>
            <person name="Kuo A."/>
            <person name="Nagy L.G."/>
            <person name="Floudas D."/>
            <person name="Copeland A."/>
            <person name="Barry K.W."/>
            <person name="Cichocki N."/>
            <person name="Veneault-Fourrey C."/>
            <person name="LaButti K."/>
            <person name="Lindquist E.A."/>
            <person name="Lipzen A."/>
            <person name="Lundell T."/>
            <person name="Morin E."/>
            <person name="Murat C."/>
            <person name="Riley R."/>
            <person name="Ohm R."/>
            <person name="Sun H."/>
            <person name="Tunlid A."/>
            <person name="Henrissat B."/>
            <person name="Grigoriev I.V."/>
            <person name="Hibbett D.S."/>
            <person name="Martin F."/>
        </authorList>
    </citation>
    <scope>NUCLEOTIDE SEQUENCE [LARGE SCALE GENOMIC DNA]</scope>
    <source>
        <strain evidence="2 3">FD-317 M1</strain>
    </source>
</reference>
<feature type="transmembrane region" description="Helical" evidence="1">
    <location>
        <begin position="115"/>
        <end position="136"/>
    </location>
</feature>
<dbReference type="HOGENOM" id="CLU_071641_1_0_1"/>
<keyword evidence="1" id="KW-0472">Membrane</keyword>
<evidence type="ECO:0000313" key="2">
    <source>
        <dbReference type="EMBL" id="KIK53711.1"/>
    </source>
</evidence>
<keyword evidence="1" id="KW-0812">Transmembrane</keyword>
<dbReference type="EMBL" id="KN834825">
    <property type="protein sequence ID" value="KIK53711.1"/>
    <property type="molecule type" value="Genomic_DNA"/>
</dbReference>
<dbReference type="AlphaFoldDB" id="A0A0D0BG92"/>
<organism evidence="2 3">
    <name type="scientific">Collybiopsis luxurians FD-317 M1</name>
    <dbReference type="NCBI Taxonomy" id="944289"/>
    <lineage>
        <taxon>Eukaryota</taxon>
        <taxon>Fungi</taxon>
        <taxon>Dikarya</taxon>
        <taxon>Basidiomycota</taxon>
        <taxon>Agaricomycotina</taxon>
        <taxon>Agaricomycetes</taxon>
        <taxon>Agaricomycetidae</taxon>
        <taxon>Agaricales</taxon>
        <taxon>Marasmiineae</taxon>
        <taxon>Omphalotaceae</taxon>
        <taxon>Collybiopsis</taxon>
        <taxon>Collybiopsis luxurians</taxon>
    </lineage>
</organism>
<gene>
    <name evidence="2" type="ORF">GYMLUDRAFT_926557</name>
</gene>
<sequence length="331" mass="36940">MTPAEIELLATIGASTYHNVTSSICAFVLYGVYILSVAIAIRLIIESNTGKRKHKLIWLSVAILGAFALLMTPNFITRSMFLLVSAEKEFIQTLSQGIAAQVQAARQREYVLNQILLWPLPLVLIMSDSIAMWRAWVMWQNNNYVRGMLMLLFVGNFVTQVCDEIFDHLTLAGTLEHEPSFFTIHWDLASAVVSLAVNLSTTALIGYKAWEYRNQFRTLGLGHHKLTISQQVLLLWIESGVIFCALQILWVAFQFLDTQSTSVTVFNVIAVIVVQILFAAGGLYPIAVFIMVNLKMSMVEEITFNTANSMQANTQRVDQQGHSTGTVVESG</sequence>
<feature type="transmembrane region" description="Helical" evidence="1">
    <location>
        <begin position="20"/>
        <end position="44"/>
    </location>
</feature>
<keyword evidence="1" id="KW-1133">Transmembrane helix</keyword>
<feature type="transmembrane region" description="Helical" evidence="1">
    <location>
        <begin position="265"/>
        <end position="292"/>
    </location>
</feature>
<feature type="transmembrane region" description="Helical" evidence="1">
    <location>
        <begin position="56"/>
        <end position="76"/>
    </location>
</feature>
<protein>
    <submittedName>
        <fullName evidence="2">Uncharacterized protein</fullName>
    </submittedName>
</protein>
<proteinExistence type="predicted"/>
<dbReference type="Proteomes" id="UP000053593">
    <property type="component" value="Unassembled WGS sequence"/>
</dbReference>